<organism evidence="3 4">
    <name type="scientific">Ezakiella coagulans</name>
    <dbReference type="NCBI Taxonomy" id="46507"/>
    <lineage>
        <taxon>Bacteria</taxon>
        <taxon>Bacillati</taxon>
        <taxon>Bacillota</taxon>
        <taxon>Tissierellia</taxon>
        <taxon>Ezakiella</taxon>
    </lineage>
</organism>
<dbReference type="InterPro" id="IPR002871">
    <property type="entry name" value="NIF_FeS_clus_asmbl_NifU_N"/>
</dbReference>
<sequence length="141" mass="15769">MELDSIYTELILHASSDKKNFRKIENPDIEELGHNPSCGDELTIYAKINDGKIVDASFTGEGCAISKASTSLMIDIIKGKTVDEAKEIIAVFLNMIRGEELTKDELKKLKDARVFEGIKKLPARVKCATLSWHTMENLLEK</sequence>
<dbReference type="GO" id="GO:0005506">
    <property type="term" value="F:iron ion binding"/>
    <property type="evidence" value="ECO:0007669"/>
    <property type="project" value="InterPro"/>
</dbReference>
<name>A0A2U1DN64_9FIRM</name>
<keyword evidence="4" id="KW-1185">Reference proteome</keyword>
<protein>
    <submittedName>
        <fullName evidence="3">Nitrogen fixation NifU-like protein</fullName>
    </submittedName>
</protein>
<dbReference type="Proteomes" id="UP000245793">
    <property type="component" value="Unassembled WGS sequence"/>
</dbReference>
<dbReference type="GO" id="GO:0051536">
    <property type="term" value="F:iron-sulfur cluster binding"/>
    <property type="evidence" value="ECO:0007669"/>
    <property type="project" value="InterPro"/>
</dbReference>
<evidence type="ECO:0000313" key="3">
    <source>
        <dbReference type="EMBL" id="PVY88989.1"/>
    </source>
</evidence>
<dbReference type="CDD" id="cd06664">
    <property type="entry name" value="IscU_like"/>
    <property type="match status" value="1"/>
</dbReference>
<dbReference type="NCBIfam" id="TIGR01994">
    <property type="entry name" value="SUF_scaf_2"/>
    <property type="match status" value="1"/>
</dbReference>
<dbReference type="SUPFAM" id="SSF82649">
    <property type="entry name" value="SufE/NifU"/>
    <property type="match status" value="1"/>
</dbReference>
<comment type="similarity">
    <text evidence="1">Belongs to the NifU family.</text>
</comment>
<dbReference type="Gene3D" id="3.90.1010.10">
    <property type="match status" value="1"/>
</dbReference>
<dbReference type="PANTHER" id="PTHR10093">
    <property type="entry name" value="IRON-SULFUR CLUSTER ASSEMBLY ENZYME NIFU HOMOLOG"/>
    <property type="match status" value="1"/>
</dbReference>
<dbReference type="EMBL" id="QEKV01000012">
    <property type="protein sequence ID" value="PVY88989.1"/>
    <property type="molecule type" value="Genomic_DNA"/>
</dbReference>
<reference evidence="3 4" key="1">
    <citation type="submission" date="2018-04" db="EMBL/GenBank/DDBJ databases">
        <title>Genomic Encyclopedia of Type Strains, Phase IV (KMG-IV): sequencing the most valuable type-strain genomes for metagenomic binning, comparative biology and taxonomic classification.</title>
        <authorList>
            <person name="Goeker M."/>
        </authorList>
    </citation>
    <scope>NUCLEOTIDE SEQUENCE [LARGE SCALE GENOMIC DNA]</scope>
    <source>
        <strain evidence="3 4">DSM 20705</strain>
    </source>
</reference>
<comment type="caution">
    <text evidence="3">The sequence shown here is derived from an EMBL/GenBank/DDBJ whole genome shotgun (WGS) entry which is preliminary data.</text>
</comment>
<dbReference type="Pfam" id="PF01592">
    <property type="entry name" value="NifU_N"/>
    <property type="match status" value="1"/>
</dbReference>
<feature type="domain" description="NIF system FeS cluster assembly NifU N-terminal" evidence="2">
    <location>
        <begin position="7"/>
        <end position="127"/>
    </location>
</feature>
<dbReference type="FunFam" id="3.90.1010.10:FF:000002">
    <property type="entry name" value="Iron-sulfur cluster assembly scaffold protein NifU"/>
    <property type="match status" value="1"/>
</dbReference>
<gene>
    <name evidence="3" type="ORF">C7381_11214</name>
</gene>
<evidence type="ECO:0000259" key="2">
    <source>
        <dbReference type="Pfam" id="PF01592"/>
    </source>
</evidence>
<proteinExistence type="inferred from homology"/>
<evidence type="ECO:0000313" key="4">
    <source>
        <dbReference type="Proteomes" id="UP000245793"/>
    </source>
</evidence>
<evidence type="ECO:0000256" key="1">
    <source>
        <dbReference type="ARBA" id="ARBA00006420"/>
    </source>
</evidence>
<dbReference type="RefSeq" id="WP_116480542.1">
    <property type="nucleotide sequence ID" value="NZ_JBKYKF010000024.1"/>
</dbReference>
<dbReference type="AlphaFoldDB" id="A0A2U1DN64"/>
<dbReference type="GO" id="GO:0016226">
    <property type="term" value="P:iron-sulfur cluster assembly"/>
    <property type="evidence" value="ECO:0007669"/>
    <property type="project" value="InterPro"/>
</dbReference>
<accession>A0A2U1DN64</accession>